<reference evidence="1 2" key="1">
    <citation type="journal article" date="2020" name="Front. Microbiol.">
        <title>Single-cell genomics of novel Actinobacteria with the Wood-Ljungdahl pathway discovered in a serpentinizing system.</title>
        <authorList>
            <person name="Merino N."/>
            <person name="Kawai M."/>
            <person name="Boyd E.S."/>
            <person name="Colman D.R."/>
            <person name="McGlynn S.E."/>
            <person name="Nealson K.H."/>
            <person name="Kurokawa K."/>
            <person name="Hongoh Y."/>
        </authorList>
    </citation>
    <scope>NUCLEOTIDE SEQUENCE [LARGE SCALE GENOMIC DNA]</scope>
    <source>
        <strain evidence="1 2">S42</strain>
    </source>
</reference>
<gene>
    <name evidence="1" type="ORF">HKBW3S42_02183</name>
</gene>
<comment type="caution">
    <text evidence="1">The sequence shown here is derived from an EMBL/GenBank/DDBJ whole genome shotgun (WGS) entry which is preliminary data.</text>
</comment>
<accession>A0A6V8PPZ5</accession>
<dbReference type="EMBL" id="BLSA01000759">
    <property type="protein sequence ID" value="GFP33844.1"/>
    <property type="molecule type" value="Genomic_DNA"/>
</dbReference>
<dbReference type="Proteomes" id="UP000568877">
    <property type="component" value="Unassembled WGS sequence"/>
</dbReference>
<dbReference type="AlphaFoldDB" id="A0A6V8PPZ5"/>
<proteinExistence type="predicted"/>
<name>A0A6V8PPZ5_9ACTN</name>
<evidence type="ECO:0000313" key="1">
    <source>
        <dbReference type="EMBL" id="GFP33844.1"/>
    </source>
</evidence>
<organism evidence="1 2">
    <name type="scientific">Candidatus Hakubella thermalkaliphila</name>
    <dbReference type="NCBI Taxonomy" id="2754717"/>
    <lineage>
        <taxon>Bacteria</taxon>
        <taxon>Bacillati</taxon>
        <taxon>Actinomycetota</taxon>
        <taxon>Actinomycetota incertae sedis</taxon>
        <taxon>Candidatus Hakubellales</taxon>
        <taxon>Candidatus Hakubellaceae</taxon>
        <taxon>Candidatus Hakubella</taxon>
    </lineage>
</organism>
<feature type="non-terminal residue" evidence="1">
    <location>
        <position position="38"/>
    </location>
</feature>
<sequence length="38" mass="4288">MGSLVNVLEDEVISVILAKLEPKDKRLRLDYGSQKDNT</sequence>
<evidence type="ECO:0000313" key="2">
    <source>
        <dbReference type="Proteomes" id="UP000568877"/>
    </source>
</evidence>
<protein>
    <submittedName>
        <fullName evidence="1">Uncharacterized protein</fullName>
    </submittedName>
</protein>